<dbReference type="AlphaFoldDB" id="A0A8J7RTM4"/>
<gene>
    <name evidence="2" type="ORF">J2744_000352</name>
</gene>
<name>A0A8J7RTM4_9EURY</name>
<evidence type="ECO:0000256" key="1">
    <source>
        <dbReference type="SAM" id="MobiDB-lite"/>
    </source>
</evidence>
<reference evidence="2 3" key="1">
    <citation type="submission" date="2021-03" db="EMBL/GenBank/DDBJ databases">
        <title>Genomic Encyclopedia of Type Strains, Phase IV (KMG-IV): sequencing the most valuable type-strain genomes for metagenomic binning, comparative biology and taxonomic classification.</title>
        <authorList>
            <person name="Goeker M."/>
        </authorList>
    </citation>
    <scope>NUCLEOTIDE SEQUENCE [LARGE SCALE GENOMIC DNA]</scope>
    <source>
        <strain evidence="2 3">DSM 12287</strain>
    </source>
</reference>
<feature type="region of interest" description="Disordered" evidence="1">
    <location>
        <begin position="1"/>
        <end position="42"/>
    </location>
</feature>
<dbReference type="Proteomes" id="UP000770586">
    <property type="component" value="Unassembled WGS sequence"/>
</dbReference>
<sequence length="42" mass="4563">MSGDPDRDDRTAVVREGTTLAVGRDVAAPPEPTAKLLRDTRR</sequence>
<accession>A0A8J7RTM4</accession>
<organism evidence="2 3">
    <name type="scientific">Halorubrum trapanicum</name>
    <dbReference type="NCBI Taxonomy" id="29284"/>
    <lineage>
        <taxon>Archaea</taxon>
        <taxon>Methanobacteriati</taxon>
        <taxon>Methanobacteriota</taxon>
        <taxon>Stenosarchaea group</taxon>
        <taxon>Halobacteria</taxon>
        <taxon>Halobacteriales</taxon>
        <taxon>Haloferacaceae</taxon>
        <taxon>Halorubrum</taxon>
    </lineage>
</organism>
<dbReference type="EMBL" id="JAGGKE010000001">
    <property type="protein sequence ID" value="MBP1900700.1"/>
    <property type="molecule type" value="Genomic_DNA"/>
</dbReference>
<evidence type="ECO:0000313" key="2">
    <source>
        <dbReference type="EMBL" id="MBP1900700.1"/>
    </source>
</evidence>
<protein>
    <submittedName>
        <fullName evidence="2">Uncharacterized protein</fullName>
    </submittedName>
</protein>
<keyword evidence="3" id="KW-1185">Reference proteome</keyword>
<proteinExistence type="predicted"/>
<evidence type="ECO:0000313" key="3">
    <source>
        <dbReference type="Proteomes" id="UP000770586"/>
    </source>
</evidence>
<feature type="compositionally biased region" description="Basic and acidic residues" evidence="1">
    <location>
        <begin position="1"/>
        <end position="13"/>
    </location>
</feature>
<comment type="caution">
    <text evidence="2">The sequence shown here is derived from an EMBL/GenBank/DDBJ whole genome shotgun (WGS) entry which is preliminary data.</text>
</comment>